<accession>A0A5B7G9N3</accession>
<dbReference type="Proteomes" id="UP000324222">
    <property type="component" value="Unassembled WGS sequence"/>
</dbReference>
<evidence type="ECO:0000313" key="1">
    <source>
        <dbReference type="EMBL" id="MPC53963.1"/>
    </source>
</evidence>
<organism evidence="1 2">
    <name type="scientific">Portunus trituberculatus</name>
    <name type="common">Swimming crab</name>
    <name type="synonym">Neptunus trituberculatus</name>
    <dbReference type="NCBI Taxonomy" id="210409"/>
    <lineage>
        <taxon>Eukaryota</taxon>
        <taxon>Metazoa</taxon>
        <taxon>Ecdysozoa</taxon>
        <taxon>Arthropoda</taxon>
        <taxon>Crustacea</taxon>
        <taxon>Multicrustacea</taxon>
        <taxon>Malacostraca</taxon>
        <taxon>Eumalacostraca</taxon>
        <taxon>Eucarida</taxon>
        <taxon>Decapoda</taxon>
        <taxon>Pleocyemata</taxon>
        <taxon>Brachyura</taxon>
        <taxon>Eubrachyura</taxon>
        <taxon>Portunoidea</taxon>
        <taxon>Portunidae</taxon>
        <taxon>Portuninae</taxon>
        <taxon>Portunus</taxon>
    </lineage>
</organism>
<name>A0A5B7G9N3_PORTR</name>
<keyword evidence="2" id="KW-1185">Reference proteome</keyword>
<dbReference type="AlphaFoldDB" id="A0A5B7G9N3"/>
<reference evidence="1 2" key="1">
    <citation type="submission" date="2019-05" db="EMBL/GenBank/DDBJ databases">
        <title>Another draft genome of Portunus trituberculatus and its Hox gene families provides insights of decapod evolution.</title>
        <authorList>
            <person name="Jeong J.-H."/>
            <person name="Song I."/>
            <person name="Kim S."/>
            <person name="Choi T."/>
            <person name="Kim D."/>
            <person name="Ryu S."/>
            <person name="Kim W."/>
        </authorList>
    </citation>
    <scope>NUCLEOTIDE SEQUENCE [LARGE SCALE GENOMIC DNA]</scope>
    <source>
        <tissue evidence="1">Muscle</tissue>
    </source>
</reference>
<proteinExistence type="predicted"/>
<gene>
    <name evidence="1" type="ORF">E2C01_047868</name>
</gene>
<evidence type="ECO:0000313" key="2">
    <source>
        <dbReference type="Proteomes" id="UP000324222"/>
    </source>
</evidence>
<comment type="caution">
    <text evidence="1">The sequence shown here is derived from an EMBL/GenBank/DDBJ whole genome shotgun (WGS) entry which is preliminary data.</text>
</comment>
<sequence length="91" mass="10455">MDNFNNHHQCWDPGIPEHRRNAMGHNLFNPYSVRDVRDTSATLSEPSVRDTLFGTHVHTHLWQGSPELNDRFYSTCCQQTGVGMGLDTVHY</sequence>
<protein>
    <submittedName>
        <fullName evidence="1">Uncharacterized protein</fullName>
    </submittedName>
</protein>
<dbReference type="EMBL" id="VSRR010012014">
    <property type="protein sequence ID" value="MPC53963.1"/>
    <property type="molecule type" value="Genomic_DNA"/>
</dbReference>